<dbReference type="Proteomes" id="UP001462961">
    <property type="component" value="Unassembled WGS sequence"/>
</dbReference>
<reference evidence="2" key="2">
    <citation type="submission" date="2016-06" db="EMBL/GenBank/DDBJ databases">
        <authorList>
            <person name="Huang P."/>
            <person name="Jiang X."/>
            <person name="Liu X."/>
        </authorList>
    </citation>
    <scope>NUCLEOTIDE SEQUENCE</scope>
    <source>
        <strain evidence="2">852011</strain>
    </source>
</reference>
<organism evidence="2 3">
    <name type="scientific">Paraburkholderia caribensis</name>
    <dbReference type="NCBI Taxonomy" id="75105"/>
    <lineage>
        <taxon>Bacteria</taxon>
        <taxon>Pseudomonadati</taxon>
        <taxon>Pseudomonadota</taxon>
        <taxon>Betaproteobacteria</taxon>
        <taxon>Burkholderiales</taxon>
        <taxon>Burkholderiaceae</taxon>
        <taxon>Paraburkholderia</taxon>
    </lineage>
</organism>
<accession>A0A9Q6WN34</accession>
<name>A0A9Q6WN34_9BURK</name>
<evidence type="ECO:0000313" key="1">
    <source>
        <dbReference type="EMBL" id="MEO1755653.1"/>
    </source>
</evidence>
<protein>
    <submittedName>
        <fullName evidence="2">Uncharacterized protein</fullName>
    </submittedName>
</protein>
<keyword evidence="4" id="KW-1185">Reference proteome</keyword>
<dbReference type="AlphaFoldDB" id="A0A9Q6WN34"/>
<evidence type="ECO:0000313" key="3">
    <source>
        <dbReference type="Proteomes" id="UP000509548"/>
    </source>
</evidence>
<sequence>MIDFSAVAAVFSAYVVGVVIPAPTFLAMLATVGVAASCWYGGFALFLSHEAVSGAYAAHRNRSTAHAVP</sequence>
<dbReference type="RefSeq" id="WP_233445268.1">
    <property type="nucleotide sequence ID" value="NZ_CP015959.1"/>
</dbReference>
<gene>
    <name evidence="2" type="ORF">A9O66_18245</name>
    <name evidence="1" type="ORF">VOI32_17135</name>
</gene>
<dbReference type="Proteomes" id="UP000509548">
    <property type="component" value="Chromosome 2"/>
</dbReference>
<evidence type="ECO:0000313" key="2">
    <source>
        <dbReference type="EMBL" id="QLB64429.1"/>
    </source>
</evidence>
<proteinExistence type="predicted"/>
<evidence type="ECO:0000313" key="4">
    <source>
        <dbReference type="Proteomes" id="UP001462961"/>
    </source>
</evidence>
<reference evidence="1 4" key="3">
    <citation type="submission" date="2024-01" db="EMBL/GenBank/DDBJ databases">
        <title>The diversity of rhizobia nodulating Mimosa spp. in eleven states of Brazil covering several biomes is determined by host plant, location, and edaphic factors.</title>
        <authorList>
            <person name="Rouws L."/>
            <person name="Barauna A."/>
            <person name="Beukes C."/>
            <person name="De Faria S.M."/>
            <person name="Gross E."/>
            <person name="Dos Reis Junior F.B."/>
            <person name="Simon M."/>
            <person name="Maluk M."/>
            <person name="Odee D.W."/>
            <person name="Kenicer G."/>
            <person name="Young J.P.W."/>
            <person name="Reis V.M."/>
            <person name="Zilli J."/>
            <person name="James E.K."/>
        </authorList>
    </citation>
    <scope>NUCLEOTIDE SEQUENCE [LARGE SCALE GENOMIC DNA]</scope>
    <source>
        <strain evidence="1 4">JHI1651</strain>
    </source>
</reference>
<dbReference type="EMBL" id="JAYLVJ010000019">
    <property type="protein sequence ID" value="MEO1755653.1"/>
    <property type="molecule type" value="Genomic_DNA"/>
</dbReference>
<reference evidence="2 3" key="1">
    <citation type="journal article" date="2014" name="Genome Announc.">
        <title>Draft Genome Sequence of the Haloacid-Degrading Burkholderia caribensis Strain MBA4.</title>
        <authorList>
            <person name="Pan Y."/>
            <person name="Kong K.F."/>
            <person name="Tsang J.S."/>
        </authorList>
    </citation>
    <scope>NUCLEOTIDE SEQUENCE [LARGE SCALE GENOMIC DNA]</scope>
    <source>
        <strain evidence="2 3">852011</strain>
    </source>
</reference>
<dbReference type="EMBL" id="CP015959">
    <property type="protein sequence ID" value="QLB64429.1"/>
    <property type="molecule type" value="Genomic_DNA"/>
</dbReference>